<dbReference type="Proteomes" id="UP001501138">
    <property type="component" value="Unassembled WGS sequence"/>
</dbReference>
<evidence type="ECO:0000313" key="3">
    <source>
        <dbReference type="Proteomes" id="UP001501138"/>
    </source>
</evidence>
<name>A0ABN2JBJ4_9MICO</name>
<reference evidence="2 3" key="1">
    <citation type="journal article" date="2019" name="Int. J. Syst. Evol. Microbiol.">
        <title>The Global Catalogue of Microorganisms (GCM) 10K type strain sequencing project: providing services to taxonomists for standard genome sequencing and annotation.</title>
        <authorList>
            <consortium name="The Broad Institute Genomics Platform"/>
            <consortium name="The Broad Institute Genome Sequencing Center for Infectious Disease"/>
            <person name="Wu L."/>
            <person name="Ma J."/>
        </authorList>
    </citation>
    <scope>NUCLEOTIDE SEQUENCE [LARGE SCALE GENOMIC DNA]</scope>
    <source>
        <strain evidence="2 3">JCM 15589</strain>
    </source>
</reference>
<feature type="region of interest" description="Disordered" evidence="1">
    <location>
        <begin position="161"/>
        <end position="210"/>
    </location>
</feature>
<comment type="caution">
    <text evidence="2">The sequence shown here is derived from an EMBL/GenBank/DDBJ whole genome shotgun (WGS) entry which is preliminary data.</text>
</comment>
<evidence type="ECO:0000313" key="2">
    <source>
        <dbReference type="EMBL" id="GAA1721885.1"/>
    </source>
</evidence>
<evidence type="ECO:0000256" key="1">
    <source>
        <dbReference type="SAM" id="MobiDB-lite"/>
    </source>
</evidence>
<keyword evidence="3" id="KW-1185">Reference proteome</keyword>
<protein>
    <submittedName>
        <fullName evidence="2">Uncharacterized protein</fullName>
    </submittedName>
</protein>
<feature type="compositionally biased region" description="Basic and acidic residues" evidence="1">
    <location>
        <begin position="198"/>
        <end position="210"/>
    </location>
</feature>
<dbReference type="EMBL" id="BAAAPM010000003">
    <property type="protein sequence ID" value="GAA1721885.1"/>
    <property type="molecule type" value="Genomic_DNA"/>
</dbReference>
<proteinExistence type="predicted"/>
<accession>A0ABN2JBJ4</accession>
<organism evidence="2 3">
    <name type="scientific">Isoptericola hypogeus</name>
    <dbReference type="NCBI Taxonomy" id="300179"/>
    <lineage>
        <taxon>Bacteria</taxon>
        <taxon>Bacillati</taxon>
        <taxon>Actinomycetota</taxon>
        <taxon>Actinomycetes</taxon>
        <taxon>Micrococcales</taxon>
        <taxon>Promicromonosporaceae</taxon>
        <taxon>Isoptericola</taxon>
    </lineage>
</organism>
<gene>
    <name evidence="2" type="ORF">GCM10009809_16940</name>
</gene>
<sequence>MTREPMPRGMSDDELVARLRGATADVPPSTLDLDAVLRSSRRKSVRHRAAVGTACLASLAVAGVGAQAAPGLWQAATDGAATPATSLPAGVCDPADVEVDWSSEQTSPVVLWVDRVQRRSGDRPDEVEVERMLGADAAEARPSVDGWGVSPPMVEGILREAGKDSKNPPTGDEQVDVATSASIGGPGEPWRMLDGFDASERGLSDGGDVHHLADPPAGTTLYFAAGTSHVASGVATCGDDEKRFMLRYWAPGDGPQETPCAVPTDDGIAINVKRAYCPDGLTEEERAVIGLDPADDASAETADRVAEGLRLAVAG</sequence>